<proteinExistence type="predicted"/>
<organism evidence="4 5">
    <name type="scientific">Candidatus Litorirhabdus singularis</name>
    <dbReference type="NCBI Taxonomy" id="2518993"/>
    <lineage>
        <taxon>Bacteria</taxon>
        <taxon>Pseudomonadati</taxon>
        <taxon>Pseudomonadota</taxon>
        <taxon>Gammaproteobacteria</taxon>
        <taxon>Cellvibrionales</taxon>
        <taxon>Halieaceae</taxon>
        <taxon>Candidatus Litorirhabdus</taxon>
    </lineage>
</organism>
<feature type="domain" description="STAS" evidence="3">
    <location>
        <begin position="454"/>
        <end position="520"/>
    </location>
</feature>
<evidence type="ECO:0000259" key="3">
    <source>
        <dbReference type="PROSITE" id="PS50801"/>
    </source>
</evidence>
<evidence type="ECO:0000256" key="1">
    <source>
        <dbReference type="ARBA" id="ARBA00022676"/>
    </source>
</evidence>
<evidence type="ECO:0000256" key="2">
    <source>
        <dbReference type="ARBA" id="ARBA00022679"/>
    </source>
</evidence>
<dbReference type="RefSeq" id="WP_279244565.1">
    <property type="nucleotide sequence ID" value="NZ_SHNN01000001.1"/>
</dbReference>
<dbReference type="InterPro" id="IPR036513">
    <property type="entry name" value="STAS_dom_sf"/>
</dbReference>
<dbReference type="NCBIfam" id="TIGR00696">
    <property type="entry name" value="wecG_tagA_cpsF"/>
    <property type="match status" value="1"/>
</dbReference>
<dbReference type="InterPro" id="IPR004629">
    <property type="entry name" value="WecG_TagA_CpsF"/>
</dbReference>
<evidence type="ECO:0000313" key="4">
    <source>
        <dbReference type="EMBL" id="MCX2980591.1"/>
    </source>
</evidence>
<dbReference type="Gene3D" id="3.30.750.24">
    <property type="entry name" value="STAS domain"/>
    <property type="match status" value="2"/>
</dbReference>
<comment type="caution">
    <text evidence="4">The sequence shown here is derived from an EMBL/GenBank/DDBJ whole genome shotgun (WGS) entry which is preliminary data.</text>
</comment>
<keyword evidence="1" id="KW-0328">Glycosyltransferase</keyword>
<dbReference type="CDD" id="cd06533">
    <property type="entry name" value="Glyco_transf_WecG_TagA"/>
    <property type="match status" value="1"/>
</dbReference>
<dbReference type="PANTHER" id="PTHR34136">
    <property type="match status" value="1"/>
</dbReference>
<keyword evidence="2" id="KW-0808">Transferase</keyword>
<protein>
    <submittedName>
        <fullName evidence="4">WecB/TagA/CpsF family glycosyltransferase</fullName>
    </submittedName>
</protein>
<keyword evidence="5" id="KW-1185">Reference proteome</keyword>
<gene>
    <name evidence="4" type="ORF">EYC98_06845</name>
</gene>
<dbReference type="Proteomes" id="UP001143362">
    <property type="component" value="Unassembled WGS sequence"/>
</dbReference>
<sequence length="528" mass="57905">MSTITYPRTRDCVNSLGIPVDNLSLRQATDRIIDMAKNRDGESRLVSTLNVDFLVNSLGYAFSRPRHPELLNVLRTSDMVTADGFPIILLSKIMGKPLQQRVTGSDLTPALALRAADEGLSLFLLGGGEGVAAAAAESLQEANPKLKIAGTCAPFIHTDGASLVDFAEDDAKVLQTINSSGADILFVGLGNPKQELWFNRNRHKLEVPVAIGVGGTFEFITGSVKRAPPWIQKLNLEWLFRITQDPQRLWRRYAVGLFKLGVLTAPLIYYRAKQELLYQVAVDNEPPRIRWNSVWSSRNQSLEVLQLPAVVTAAYLEELVASLQRAHANTALRLLDFSLVKHIHSSGQQEFFRLAQLLQDPQNDISMLGMSKTVKRQLAASRIMDVLGEDGNGDTLSTLSDSPQGNQQQTIGCKSYVMSETTLIFLSGRVSGDGLTALGFIECLQHATRNRTCILDLRNVTLLESTAIAELHPLIVAQQASRSGAILISGANANARQMFHMTGLGEQVLFIDDKTFLASIAAEGHDYK</sequence>
<dbReference type="Pfam" id="PF03808">
    <property type="entry name" value="Glyco_tran_WecG"/>
    <property type="match status" value="1"/>
</dbReference>
<dbReference type="EMBL" id="SHNN01000001">
    <property type="protein sequence ID" value="MCX2980591.1"/>
    <property type="molecule type" value="Genomic_DNA"/>
</dbReference>
<dbReference type="PANTHER" id="PTHR34136:SF1">
    <property type="entry name" value="UDP-N-ACETYL-D-MANNOSAMINURONIC ACID TRANSFERASE"/>
    <property type="match status" value="1"/>
</dbReference>
<dbReference type="PROSITE" id="PS50801">
    <property type="entry name" value="STAS"/>
    <property type="match status" value="1"/>
</dbReference>
<reference evidence="4" key="1">
    <citation type="submission" date="2019-02" db="EMBL/GenBank/DDBJ databases">
        <authorList>
            <person name="Li S.-H."/>
        </authorList>
    </citation>
    <scope>NUCLEOTIDE SEQUENCE</scope>
    <source>
        <strain evidence="4">IMCC14734</strain>
    </source>
</reference>
<dbReference type="CDD" id="cd07043">
    <property type="entry name" value="STAS_anti-anti-sigma_factors"/>
    <property type="match status" value="1"/>
</dbReference>
<dbReference type="SUPFAM" id="SSF52091">
    <property type="entry name" value="SpoIIaa-like"/>
    <property type="match status" value="2"/>
</dbReference>
<accession>A0ABT3TE53</accession>
<name>A0ABT3TE53_9GAMM</name>
<dbReference type="InterPro" id="IPR002645">
    <property type="entry name" value="STAS_dom"/>
</dbReference>
<evidence type="ECO:0000313" key="5">
    <source>
        <dbReference type="Proteomes" id="UP001143362"/>
    </source>
</evidence>